<name>A0A4P9ZIZ9_9FUNG</name>
<gene>
    <name evidence="3" type="ORF">BJ085DRAFT_18038</name>
</gene>
<dbReference type="GO" id="GO:0016787">
    <property type="term" value="F:hydrolase activity"/>
    <property type="evidence" value="ECO:0007669"/>
    <property type="project" value="UniProtKB-KW"/>
</dbReference>
<dbReference type="GO" id="GO:0003677">
    <property type="term" value="F:DNA binding"/>
    <property type="evidence" value="ECO:0007669"/>
    <property type="project" value="InterPro"/>
</dbReference>
<keyword evidence="1" id="KW-0067">ATP-binding</keyword>
<dbReference type="InterPro" id="IPR051363">
    <property type="entry name" value="RLR_Helicase"/>
</dbReference>
<dbReference type="AlphaFoldDB" id="A0A4P9ZIZ9"/>
<dbReference type="InterPro" id="IPR006935">
    <property type="entry name" value="Helicase/UvrB_N"/>
</dbReference>
<dbReference type="EMBL" id="ML004244">
    <property type="protein sequence ID" value="RKP33184.1"/>
    <property type="molecule type" value="Genomic_DNA"/>
</dbReference>
<dbReference type="SUPFAM" id="SSF52540">
    <property type="entry name" value="P-loop containing nucleoside triphosphate hydrolases"/>
    <property type="match status" value="1"/>
</dbReference>
<dbReference type="InterPro" id="IPR027417">
    <property type="entry name" value="P-loop_NTPase"/>
</dbReference>
<dbReference type="CDD" id="cd18034">
    <property type="entry name" value="DEXHc_dicer"/>
    <property type="match status" value="1"/>
</dbReference>
<keyword evidence="1" id="KW-0547">Nucleotide-binding</keyword>
<dbReference type="PANTHER" id="PTHR14074">
    <property type="entry name" value="HELICASE WITH DEATH DOMAIN-RELATED"/>
    <property type="match status" value="1"/>
</dbReference>
<evidence type="ECO:0000259" key="2">
    <source>
        <dbReference type="PROSITE" id="PS51192"/>
    </source>
</evidence>
<evidence type="ECO:0000313" key="4">
    <source>
        <dbReference type="Proteomes" id="UP000268162"/>
    </source>
</evidence>
<dbReference type="SMART" id="SM00487">
    <property type="entry name" value="DEXDc"/>
    <property type="match status" value="1"/>
</dbReference>
<dbReference type="PROSITE" id="PS51192">
    <property type="entry name" value="HELICASE_ATP_BIND_1"/>
    <property type="match status" value="1"/>
</dbReference>
<dbReference type="Pfam" id="PF04851">
    <property type="entry name" value="ResIII"/>
    <property type="match status" value="1"/>
</dbReference>
<dbReference type="GO" id="GO:0005524">
    <property type="term" value="F:ATP binding"/>
    <property type="evidence" value="ECO:0007669"/>
    <property type="project" value="InterPro"/>
</dbReference>
<evidence type="ECO:0000313" key="3">
    <source>
        <dbReference type="EMBL" id="RKP33184.1"/>
    </source>
</evidence>
<reference evidence="4" key="1">
    <citation type="journal article" date="2018" name="Nat. Microbiol.">
        <title>Leveraging single-cell genomics to expand the fungal tree of life.</title>
        <authorList>
            <person name="Ahrendt S.R."/>
            <person name="Quandt C.A."/>
            <person name="Ciobanu D."/>
            <person name="Clum A."/>
            <person name="Salamov A."/>
            <person name="Andreopoulos B."/>
            <person name="Cheng J.F."/>
            <person name="Woyke T."/>
            <person name="Pelin A."/>
            <person name="Henrissat B."/>
            <person name="Reynolds N.K."/>
            <person name="Benny G.L."/>
            <person name="Smith M.E."/>
            <person name="James T.Y."/>
            <person name="Grigoriev I.V."/>
        </authorList>
    </citation>
    <scope>NUCLEOTIDE SEQUENCE [LARGE SCALE GENOMIC DNA]</scope>
    <source>
        <strain evidence="4">RSA 468</strain>
    </source>
</reference>
<protein>
    <submittedName>
        <fullName evidence="3">P-loop containing nucleoside triphosphate hydrolase protein</fullName>
    </submittedName>
</protein>
<proteinExistence type="predicted"/>
<dbReference type="GO" id="GO:0005737">
    <property type="term" value="C:cytoplasm"/>
    <property type="evidence" value="ECO:0007669"/>
    <property type="project" value="TreeGrafter"/>
</dbReference>
<dbReference type="STRING" id="215637.A0A4P9ZIZ9"/>
<accession>A0A4P9ZIZ9</accession>
<keyword evidence="4" id="KW-1185">Reference proteome</keyword>
<dbReference type="InterPro" id="IPR014001">
    <property type="entry name" value="Helicase_ATP-bd"/>
</dbReference>
<feature type="domain" description="Helicase ATP-binding" evidence="2">
    <location>
        <begin position="27"/>
        <end position="205"/>
    </location>
</feature>
<keyword evidence="1" id="KW-0347">Helicase</keyword>
<dbReference type="PANTHER" id="PTHR14074:SF16">
    <property type="entry name" value="ANTIVIRAL INNATE IMMUNE RESPONSE RECEPTOR RIG-I"/>
    <property type="match status" value="1"/>
</dbReference>
<evidence type="ECO:0000256" key="1">
    <source>
        <dbReference type="ARBA" id="ARBA00022806"/>
    </source>
</evidence>
<sequence length="205" mass="22705">MVSNDETPAAVSAAPASFNAREYQIALFKAALQCNTIVVLDTGAGKTFIATMLIQHFAATGAAVPMPPPTAGLPLPERRLSVFLVNLVPLVVQQSRAIQTQSGLRVNAFCGDMGADNWNASHWDHYCQRSDVFVMTAQVFLDALRHAFLRLDQFHLLVFDECHHARKAHPYNRIMVEFYKREPPATRPRIFGLTASPLCLKASIE</sequence>
<keyword evidence="3" id="KW-0378">Hydrolase</keyword>
<organism evidence="3 4">
    <name type="scientific">Dimargaris cristalligena</name>
    <dbReference type="NCBI Taxonomy" id="215637"/>
    <lineage>
        <taxon>Eukaryota</taxon>
        <taxon>Fungi</taxon>
        <taxon>Fungi incertae sedis</taxon>
        <taxon>Zoopagomycota</taxon>
        <taxon>Kickxellomycotina</taxon>
        <taxon>Dimargaritomycetes</taxon>
        <taxon>Dimargaritales</taxon>
        <taxon>Dimargaritaceae</taxon>
        <taxon>Dimargaris</taxon>
    </lineage>
</organism>
<dbReference type="GO" id="GO:0004386">
    <property type="term" value="F:helicase activity"/>
    <property type="evidence" value="ECO:0007669"/>
    <property type="project" value="UniProtKB-KW"/>
</dbReference>
<dbReference type="Gene3D" id="3.40.50.300">
    <property type="entry name" value="P-loop containing nucleotide triphosphate hydrolases"/>
    <property type="match status" value="1"/>
</dbReference>
<feature type="non-terminal residue" evidence="3">
    <location>
        <position position="205"/>
    </location>
</feature>
<dbReference type="Proteomes" id="UP000268162">
    <property type="component" value="Unassembled WGS sequence"/>
</dbReference>